<dbReference type="KEGG" id="pbt:ING2E5B_0886"/>
<dbReference type="OrthoDB" id="597504at2"/>
<dbReference type="Gene3D" id="2.40.160.170">
    <property type="match status" value="1"/>
</dbReference>
<evidence type="ECO:0000313" key="3">
    <source>
        <dbReference type="Proteomes" id="UP000032417"/>
    </source>
</evidence>
<name>A0A098BZQ3_9BACT</name>
<keyword evidence="1" id="KW-0732">Signal</keyword>
<protein>
    <submittedName>
        <fullName evidence="2">Putative secreted protein</fullName>
    </submittedName>
</protein>
<evidence type="ECO:0000256" key="1">
    <source>
        <dbReference type="SAM" id="SignalP"/>
    </source>
</evidence>
<dbReference type="AlphaFoldDB" id="A0A098BZQ3"/>
<proteinExistence type="predicted"/>
<keyword evidence="3" id="KW-1185">Reference proteome</keyword>
<organism evidence="2 3">
    <name type="scientific">Fermentimonas caenicola</name>
    <dbReference type="NCBI Taxonomy" id="1562970"/>
    <lineage>
        <taxon>Bacteria</taxon>
        <taxon>Pseudomonadati</taxon>
        <taxon>Bacteroidota</taxon>
        <taxon>Bacteroidia</taxon>
        <taxon>Bacteroidales</taxon>
        <taxon>Dysgonomonadaceae</taxon>
        <taxon>Fermentimonas</taxon>
    </lineage>
</organism>
<gene>
    <name evidence="2" type="ORF">ING2E5B_0886</name>
</gene>
<reference evidence="2 3" key="1">
    <citation type="submission" date="2014-08" db="EMBL/GenBank/DDBJ databases">
        <authorList>
            <person name="Wibberg D."/>
        </authorList>
    </citation>
    <scope>NUCLEOTIDE SEQUENCE [LARGE SCALE GENOMIC DNA]</scope>
    <source>
        <strain evidence="3">ING2-E5B</strain>
    </source>
</reference>
<evidence type="ECO:0000313" key="2">
    <source>
        <dbReference type="EMBL" id="CEA15648.1"/>
    </source>
</evidence>
<dbReference type="EMBL" id="LN515532">
    <property type="protein sequence ID" value="CEA15648.1"/>
    <property type="molecule type" value="Genomic_DNA"/>
</dbReference>
<sequence length="249" mass="28493">MRRKFYCSLIIYVIAIFNLKAQNVPFESWAAGINAGLYGIGIQGATSLSPNFKIRIGYDYFKFINNDTKEFDVNVEYSGYKGSTQAELTETDIVFPNLKTLVDYYPVDYGIFCITAGFYIGENRASTNGLVKDYRVLAEFLGENPVLIYEDIIITPYSDGRFEGRLKVGNLFKPYLGIGLGRTIPRNKVGFKFELGLVYQGKYSLTSPNIDNLDDDWLNRFSEDINLNISEEILNWWPMVNLSLTYRIR</sequence>
<accession>A0A098BZQ3</accession>
<feature type="signal peptide" evidence="1">
    <location>
        <begin position="1"/>
        <end position="21"/>
    </location>
</feature>
<feature type="chain" id="PRO_5030002988" evidence="1">
    <location>
        <begin position="22"/>
        <end position="249"/>
    </location>
</feature>
<dbReference type="HOGENOM" id="CLU_055789_2_0_10"/>
<dbReference type="Proteomes" id="UP000032417">
    <property type="component" value="Chromosome 1"/>
</dbReference>